<organism evidence="2">
    <name type="scientific">Medicago truncatula</name>
    <name type="common">Barrel medic</name>
    <name type="synonym">Medicago tribuloides</name>
    <dbReference type="NCBI Taxonomy" id="3880"/>
    <lineage>
        <taxon>Eukaryota</taxon>
        <taxon>Viridiplantae</taxon>
        <taxon>Streptophyta</taxon>
        <taxon>Embryophyta</taxon>
        <taxon>Tracheophyta</taxon>
        <taxon>Spermatophyta</taxon>
        <taxon>Magnoliopsida</taxon>
        <taxon>eudicotyledons</taxon>
        <taxon>Gunneridae</taxon>
        <taxon>Pentapetalae</taxon>
        <taxon>rosids</taxon>
        <taxon>fabids</taxon>
        <taxon>Fabales</taxon>
        <taxon>Fabaceae</taxon>
        <taxon>Papilionoideae</taxon>
        <taxon>50 kb inversion clade</taxon>
        <taxon>NPAAA clade</taxon>
        <taxon>Hologalegina</taxon>
        <taxon>IRL clade</taxon>
        <taxon>Trifolieae</taxon>
        <taxon>Medicago</taxon>
    </lineage>
</organism>
<proteinExistence type="predicted"/>
<protein>
    <submittedName>
        <fullName evidence="2">Uncharacterized protein</fullName>
    </submittedName>
</protein>
<evidence type="ECO:0000313" key="2">
    <source>
        <dbReference type="EMBL" id="ABN09144.1"/>
    </source>
</evidence>
<name>A2Q6C4_MEDTR</name>
<evidence type="ECO:0000256" key="1">
    <source>
        <dbReference type="SAM" id="MobiDB-lite"/>
    </source>
</evidence>
<reference evidence="2" key="2">
    <citation type="submission" date="2007-03" db="EMBL/GenBank/DDBJ databases">
        <authorList>
            <consortium name="The International Medicago Genome Annotation Group"/>
        </authorList>
    </citation>
    <scope>NUCLEOTIDE SEQUENCE</scope>
</reference>
<gene>
    <name evidence="2" type="ORF">MtrDRAFT_AC174467g1v1</name>
</gene>
<dbReference type="EMBL" id="AC174467">
    <property type="protein sequence ID" value="ABN09144.1"/>
    <property type="molecule type" value="Genomic_DNA"/>
</dbReference>
<feature type="region of interest" description="Disordered" evidence="1">
    <location>
        <begin position="25"/>
        <end position="69"/>
    </location>
</feature>
<sequence length="69" mass="7939">MVNSRSMAPMSLAERRRYLEAVKEKKAAERHLASDPSRVTLRRPKRKVDNIKEATSEVQSDMEVIQGKK</sequence>
<reference evidence="2" key="1">
    <citation type="submission" date="2006-02" db="EMBL/GenBank/DDBJ databases">
        <authorList>
            <person name="Town C.D."/>
        </authorList>
    </citation>
    <scope>NUCLEOTIDE SEQUENCE</scope>
</reference>
<dbReference type="AlphaFoldDB" id="A2Q6C4"/>
<accession>A2Q6C4</accession>